<feature type="domain" description="PDEase" evidence="5">
    <location>
        <begin position="1"/>
        <end position="142"/>
    </location>
</feature>
<dbReference type="PROSITE" id="PS51845">
    <property type="entry name" value="PDEASE_I_2"/>
    <property type="match status" value="1"/>
</dbReference>
<dbReference type="SUPFAM" id="SSF109604">
    <property type="entry name" value="HD-domain/PDEase-like"/>
    <property type="match status" value="1"/>
</dbReference>
<feature type="compositionally biased region" description="Polar residues" evidence="4">
    <location>
        <begin position="146"/>
        <end position="159"/>
    </location>
</feature>
<name>A0AAE1HLF9_9NEOP</name>
<organism evidence="6 7">
    <name type="scientific">Frankliniella fusca</name>
    <dbReference type="NCBI Taxonomy" id="407009"/>
    <lineage>
        <taxon>Eukaryota</taxon>
        <taxon>Metazoa</taxon>
        <taxon>Ecdysozoa</taxon>
        <taxon>Arthropoda</taxon>
        <taxon>Hexapoda</taxon>
        <taxon>Insecta</taxon>
        <taxon>Pterygota</taxon>
        <taxon>Neoptera</taxon>
        <taxon>Paraneoptera</taxon>
        <taxon>Thysanoptera</taxon>
        <taxon>Terebrantia</taxon>
        <taxon>Thripoidea</taxon>
        <taxon>Thripidae</taxon>
        <taxon>Frankliniella</taxon>
    </lineage>
</organism>
<feature type="binding site" evidence="3">
    <location>
        <position position="20"/>
    </location>
    <ligand>
        <name>Zn(2+)</name>
        <dbReference type="ChEBI" id="CHEBI:29105"/>
        <label>1</label>
    </ligand>
</feature>
<proteinExistence type="predicted"/>
<dbReference type="PRINTS" id="PR00387">
    <property type="entry name" value="PDIESTERASE1"/>
</dbReference>
<accession>A0AAE1HLF9</accession>
<dbReference type="Gene3D" id="1.10.1300.10">
    <property type="entry name" value="3'5'-cyclic nucleotide phosphodiesterase, catalytic domain"/>
    <property type="match status" value="1"/>
</dbReference>
<reference evidence="6" key="2">
    <citation type="journal article" date="2023" name="BMC Genomics">
        <title>Pest status, molecular evolution, and epigenetic factors derived from the genome assembly of Frankliniella fusca, a thysanopteran phytovirus vector.</title>
        <authorList>
            <person name="Catto M.A."/>
            <person name="Labadie P.E."/>
            <person name="Jacobson A.L."/>
            <person name="Kennedy G.G."/>
            <person name="Srinivasan R."/>
            <person name="Hunt B.G."/>
        </authorList>
    </citation>
    <scope>NUCLEOTIDE SEQUENCE</scope>
    <source>
        <strain evidence="6">PL_HMW_Pooled</strain>
    </source>
</reference>
<dbReference type="EMBL" id="JAHWGI010001117">
    <property type="protein sequence ID" value="KAK3922816.1"/>
    <property type="molecule type" value="Genomic_DNA"/>
</dbReference>
<dbReference type="GO" id="GO:0007165">
    <property type="term" value="P:signal transduction"/>
    <property type="evidence" value="ECO:0007669"/>
    <property type="project" value="InterPro"/>
</dbReference>
<gene>
    <name evidence="6" type="ORF">KUF71_012083</name>
</gene>
<keyword evidence="2" id="KW-0378">Hydrolase</keyword>
<dbReference type="GO" id="GO:0046872">
    <property type="term" value="F:metal ion binding"/>
    <property type="evidence" value="ECO:0007669"/>
    <property type="project" value="UniProtKB-KW"/>
</dbReference>
<dbReference type="AlphaFoldDB" id="A0AAE1HLF9"/>
<dbReference type="Proteomes" id="UP001219518">
    <property type="component" value="Unassembled WGS sequence"/>
</dbReference>
<feature type="region of interest" description="Disordered" evidence="4">
    <location>
        <begin position="111"/>
        <end position="167"/>
    </location>
</feature>
<protein>
    <submittedName>
        <fullName evidence="6">3',5'-cyclic phosphodiesterase pde-5</fullName>
    </submittedName>
</protein>
<evidence type="ECO:0000256" key="3">
    <source>
        <dbReference type="PIRSR" id="PIRSR623088-3"/>
    </source>
</evidence>
<comment type="caution">
    <text evidence="6">The sequence shown here is derived from an EMBL/GenBank/DDBJ whole genome shotgun (WGS) entry which is preliminary data.</text>
</comment>
<keyword evidence="7" id="KW-1185">Reference proteome</keyword>
<reference evidence="6" key="1">
    <citation type="submission" date="2021-07" db="EMBL/GenBank/DDBJ databases">
        <authorList>
            <person name="Catto M.A."/>
            <person name="Jacobson A."/>
            <person name="Kennedy G."/>
            <person name="Labadie P."/>
            <person name="Hunt B.G."/>
            <person name="Srinivasan R."/>
        </authorList>
    </citation>
    <scope>NUCLEOTIDE SEQUENCE</scope>
    <source>
        <strain evidence="6">PL_HMW_Pooled</strain>
        <tissue evidence="6">Head</tissue>
    </source>
</reference>
<evidence type="ECO:0000313" key="6">
    <source>
        <dbReference type="EMBL" id="KAK3922816.1"/>
    </source>
</evidence>
<dbReference type="PANTHER" id="PTHR11347">
    <property type="entry name" value="CYCLIC NUCLEOTIDE PHOSPHODIESTERASE"/>
    <property type="match status" value="1"/>
</dbReference>
<sequence length="167" mass="18057">MSVVVLRRLYLKAIAMTASDLSASAKPWELQVMTVKVIFEEFYQQGDEERAAGRAPIPMMDRTQPEAQAASQAIALIPNTKPLLDECRANLERWKELDTTRQRPAILDVPAATPAPAPAPAPSTLVRCPWSRKAPTGRSSPLPLVDSTSHSSEELPQSGGSVGLSVV</sequence>
<evidence type="ECO:0000256" key="2">
    <source>
        <dbReference type="ARBA" id="ARBA00022801"/>
    </source>
</evidence>
<dbReference type="GO" id="GO:0004114">
    <property type="term" value="F:3',5'-cyclic-nucleotide phosphodiesterase activity"/>
    <property type="evidence" value="ECO:0007669"/>
    <property type="project" value="InterPro"/>
</dbReference>
<dbReference type="InterPro" id="IPR023088">
    <property type="entry name" value="PDEase"/>
</dbReference>
<evidence type="ECO:0000259" key="5">
    <source>
        <dbReference type="PROSITE" id="PS51845"/>
    </source>
</evidence>
<keyword evidence="1 3" id="KW-0479">Metal-binding</keyword>
<evidence type="ECO:0000313" key="7">
    <source>
        <dbReference type="Proteomes" id="UP001219518"/>
    </source>
</evidence>
<dbReference type="InterPro" id="IPR036971">
    <property type="entry name" value="PDEase_catalytic_dom_sf"/>
</dbReference>
<dbReference type="InterPro" id="IPR002073">
    <property type="entry name" value="PDEase_catalytic_dom"/>
</dbReference>
<evidence type="ECO:0000256" key="1">
    <source>
        <dbReference type="ARBA" id="ARBA00022723"/>
    </source>
</evidence>
<dbReference type="Pfam" id="PF00233">
    <property type="entry name" value="PDEase_I"/>
    <property type="match status" value="1"/>
</dbReference>
<evidence type="ECO:0000256" key="4">
    <source>
        <dbReference type="SAM" id="MobiDB-lite"/>
    </source>
</evidence>